<feature type="region of interest" description="Disordered" evidence="1">
    <location>
        <begin position="1"/>
        <end position="71"/>
    </location>
</feature>
<keyword evidence="2" id="KW-0472">Membrane</keyword>
<dbReference type="RefSeq" id="WP_191843176.1">
    <property type="nucleotide sequence ID" value="NZ_JAAOTI010000029.1"/>
</dbReference>
<gene>
    <name evidence="3" type="ORF">Cch02nite_18660</name>
</gene>
<feature type="compositionally biased region" description="Basic and acidic residues" evidence="1">
    <location>
        <begin position="25"/>
        <end position="34"/>
    </location>
</feature>
<dbReference type="InterPro" id="IPR025519">
    <property type="entry name" value="DUF4407"/>
</dbReference>
<evidence type="ECO:0000313" key="4">
    <source>
        <dbReference type="Proteomes" id="UP000619293"/>
    </source>
</evidence>
<name>A0A8J3NPQ9_9ACTN</name>
<accession>A0A8J3NPQ9</accession>
<dbReference type="Proteomes" id="UP000619293">
    <property type="component" value="Unassembled WGS sequence"/>
</dbReference>
<evidence type="ECO:0000313" key="3">
    <source>
        <dbReference type="EMBL" id="GIF88422.1"/>
    </source>
</evidence>
<dbReference type="AlphaFoldDB" id="A0A8J3NPQ9"/>
<dbReference type="Pfam" id="PF14362">
    <property type="entry name" value="DUF4407"/>
    <property type="match status" value="1"/>
</dbReference>
<reference evidence="3 4" key="1">
    <citation type="submission" date="2021-01" db="EMBL/GenBank/DDBJ databases">
        <title>Whole genome shotgun sequence of Catellatospora chokoriensis NBRC 107358.</title>
        <authorList>
            <person name="Komaki H."/>
            <person name="Tamura T."/>
        </authorList>
    </citation>
    <scope>NUCLEOTIDE SEQUENCE [LARGE SCALE GENOMIC DNA]</scope>
    <source>
        <strain evidence="3 4">NBRC 107358</strain>
    </source>
</reference>
<evidence type="ECO:0000256" key="1">
    <source>
        <dbReference type="SAM" id="MobiDB-lite"/>
    </source>
</evidence>
<protein>
    <recommendedName>
        <fullName evidence="5">DUF4407 domain-containing protein</fullName>
    </recommendedName>
</protein>
<feature type="compositionally biased region" description="Pro residues" evidence="1">
    <location>
        <begin position="15"/>
        <end position="24"/>
    </location>
</feature>
<feature type="compositionally biased region" description="Basic and acidic residues" evidence="1">
    <location>
        <begin position="1"/>
        <end position="10"/>
    </location>
</feature>
<feature type="compositionally biased region" description="Pro residues" evidence="1">
    <location>
        <begin position="49"/>
        <end position="64"/>
    </location>
</feature>
<evidence type="ECO:0000256" key="2">
    <source>
        <dbReference type="SAM" id="Phobius"/>
    </source>
</evidence>
<keyword evidence="2" id="KW-0812">Transmembrane</keyword>
<keyword evidence="4" id="KW-1185">Reference proteome</keyword>
<proteinExistence type="predicted"/>
<feature type="transmembrane region" description="Helical" evidence="2">
    <location>
        <begin position="129"/>
        <end position="148"/>
    </location>
</feature>
<feature type="transmembrane region" description="Helical" evidence="2">
    <location>
        <begin position="168"/>
        <end position="188"/>
    </location>
</feature>
<sequence>MDRNLTDRELGVYPSEPPAQPEGDPPGRHARPSDPDDTVPLRPTAAPAPEEPGPPTEPAPPAEPRPPRRRLPQAQLGRRLRVLAGVDERLLDRVPQERAWYTSLGGVVLGTATIAAISMYFAITQAMGASSWLAVFPVLVWFLFILNVDRWLVSSRLGEGWFRRVPVLAMRVLMAFFFGVIIAEPLVLRIFETAVIQHVADQRTEALAQLSGRLKTCNPVPGSTEPPAPADCKATETFNFDQSPVATLRELSTRRADAEALAKTIDGDSAQLRAINDMARRECVGDSGSGLTGQRGVGPNCRRLRAEADAFKRTRQLDANGVKLVNLRTQISELESAARTSHAAFEAERETKIQDRVAEERSHQGKIGLLERLGALHDLADSSGVLAVGIWAVRIFFILVDCMPILVKFVGGSTTYDKLVSAQLAVAERDLNHDIEAEYAEREAVLRKRRAEIDLEILEHKAELNSRLHRAADRLSERV</sequence>
<comment type="caution">
    <text evidence="3">The sequence shown here is derived from an EMBL/GenBank/DDBJ whole genome shotgun (WGS) entry which is preliminary data.</text>
</comment>
<keyword evidence="2" id="KW-1133">Transmembrane helix</keyword>
<dbReference type="EMBL" id="BONG01000008">
    <property type="protein sequence ID" value="GIF88422.1"/>
    <property type="molecule type" value="Genomic_DNA"/>
</dbReference>
<evidence type="ECO:0008006" key="5">
    <source>
        <dbReference type="Google" id="ProtNLM"/>
    </source>
</evidence>
<feature type="transmembrane region" description="Helical" evidence="2">
    <location>
        <begin position="99"/>
        <end position="123"/>
    </location>
</feature>
<organism evidence="3 4">
    <name type="scientific">Catellatospora chokoriensis</name>
    <dbReference type="NCBI Taxonomy" id="310353"/>
    <lineage>
        <taxon>Bacteria</taxon>
        <taxon>Bacillati</taxon>
        <taxon>Actinomycetota</taxon>
        <taxon>Actinomycetes</taxon>
        <taxon>Micromonosporales</taxon>
        <taxon>Micromonosporaceae</taxon>
        <taxon>Catellatospora</taxon>
    </lineage>
</organism>